<evidence type="ECO:0000313" key="3">
    <source>
        <dbReference type="EMBL" id="GAQ87867.1"/>
    </source>
</evidence>
<protein>
    <recommendedName>
        <fullName evidence="2">F-box domain-containing protein</fullName>
    </recommendedName>
</protein>
<evidence type="ECO:0000259" key="2">
    <source>
        <dbReference type="PROSITE" id="PS50181"/>
    </source>
</evidence>
<organism evidence="3 4">
    <name type="scientific">Klebsormidium nitens</name>
    <name type="common">Green alga</name>
    <name type="synonym">Ulothrix nitens</name>
    <dbReference type="NCBI Taxonomy" id="105231"/>
    <lineage>
        <taxon>Eukaryota</taxon>
        <taxon>Viridiplantae</taxon>
        <taxon>Streptophyta</taxon>
        <taxon>Klebsormidiophyceae</taxon>
        <taxon>Klebsormidiales</taxon>
        <taxon>Klebsormidiaceae</taxon>
        <taxon>Klebsormidium</taxon>
    </lineage>
</organism>
<accession>A0A1Y1IGM7</accession>
<proteinExistence type="predicted"/>
<sequence length="184" mass="19830">MERLPSELLVCVILRLAAQDPPSLARAAFACKSLLRLVKDNKHIWKAAFLAPEGGEALSFEQDEQNAIGLLEAELDAEVASLGGRPGRVLSIEGKPWTLLLDASLCTDVGYEPPGCGGRAFVISQEPRTKTAECDLQKSTFVVVSEQISEALAWATPTVALTISLLVGVAWIASKYKKSKVFSF</sequence>
<dbReference type="Pfam" id="PF12937">
    <property type="entry name" value="F-box-like"/>
    <property type="match status" value="1"/>
</dbReference>
<dbReference type="SUPFAM" id="SSF81383">
    <property type="entry name" value="F-box domain"/>
    <property type="match status" value="1"/>
</dbReference>
<dbReference type="InterPro" id="IPR036047">
    <property type="entry name" value="F-box-like_dom_sf"/>
</dbReference>
<gene>
    <name evidence="3" type="ORF">KFL_003830160</name>
</gene>
<keyword evidence="1" id="KW-0472">Membrane</keyword>
<feature type="transmembrane region" description="Helical" evidence="1">
    <location>
        <begin position="151"/>
        <end position="173"/>
    </location>
</feature>
<keyword evidence="1" id="KW-1133">Transmembrane helix</keyword>
<dbReference type="PROSITE" id="PS50181">
    <property type="entry name" value="FBOX"/>
    <property type="match status" value="1"/>
</dbReference>
<keyword evidence="4" id="KW-1185">Reference proteome</keyword>
<name>A0A1Y1IGM7_KLENI</name>
<dbReference type="Proteomes" id="UP000054558">
    <property type="component" value="Unassembled WGS sequence"/>
</dbReference>
<keyword evidence="1" id="KW-0812">Transmembrane</keyword>
<dbReference type="CDD" id="cd09917">
    <property type="entry name" value="F-box_SF"/>
    <property type="match status" value="1"/>
</dbReference>
<feature type="domain" description="F-box" evidence="2">
    <location>
        <begin position="1"/>
        <end position="48"/>
    </location>
</feature>
<reference evidence="3 4" key="1">
    <citation type="journal article" date="2014" name="Nat. Commun.">
        <title>Klebsormidium flaccidum genome reveals primary factors for plant terrestrial adaptation.</title>
        <authorList>
            <person name="Hori K."/>
            <person name="Maruyama F."/>
            <person name="Fujisawa T."/>
            <person name="Togashi T."/>
            <person name="Yamamoto N."/>
            <person name="Seo M."/>
            <person name="Sato S."/>
            <person name="Yamada T."/>
            <person name="Mori H."/>
            <person name="Tajima N."/>
            <person name="Moriyama T."/>
            <person name="Ikeuchi M."/>
            <person name="Watanabe M."/>
            <person name="Wada H."/>
            <person name="Kobayashi K."/>
            <person name="Saito M."/>
            <person name="Masuda T."/>
            <person name="Sasaki-Sekimoto Y."/>
            <person name="Mashiguchi K."/>
            <person name="Awai K."/>
            <person name="Shimojima M."/>
            <person name="Masuda S."/>
            <person name="Iwai M."/>
            <person name="Nobusawa T."/>
            <person name="Narise T."/>
            <person name="Kondo S."/>
            <person name="Saito H."/>
            <person name="Sato R."/>
            <person name="Murakawa M."/>
            <person name="Ihara Y."/>
            <person name="Oshima-Yamada Y."/>
            <person name="Ohtaka K."/>
            <person name="Satoh M."/>
            <person name="Sonobe K."/>
            <person name="Ishii M."/>
            <person name="Ohtani R."/>
            <person name="Kanamori-Sato M."/>
            <person name="Honoki R."/>
            <person name="Miyazaki D."/>
            <person name="Mochizuki H."/>
            <person name="Umetsu J."/>
            <person name="Higashi K."/>
            <person name="Shibata D."/>
            <person name="Kamiya Y."/>
            <person name="Sato N."/>
            <person name="Nakamura Y."/>
            <person name="Tabata S."/>
            <person name="Ida S."/>
            <person name="Kurokawa K."/>
            <person name="Ohta H."/>
        </authorList>
    </citation>
    <scope>NUCLEOTIDE SEQUENCE [LARGE SCALE GENOMIC DNA]</scope>
    <source>
        <strain evidence="3 4">NIES-2285</strain>
    </source>
</reference>
<evidence type="ECO:0000313" key="4">
    <source>
        <dbReference type="Proteomes" id="UP000054558"/>
    </source>
</evidence>
<dbReference type="EMBL" id="DF237332">
    <property type="protein sequence ID" value="GAQ87867.1"/>
    <property type="molecule type" value="Genomic_DNA"/>
</dbReference>
<dbReference type="InterPro" id="IPR001810">
    <property type="entry name" value="F-box_dom"/>
</dbReference>
<evidence type="ECO:0000256" key="1">
    <source>
        <dbReference type="SAM" id="Phobius"/>
    </source>
</evidence>
<dbReference type="AlphaFoldDB" id="A0A1Y1IGM7"/>